<dbReference type="InterPro" id="IPR006029">
    <property type="entry name" value="Neurotrans-gated_channel_TM"/>
</dbReference>
<evidence type="ECO:0000313" key="8">
    <source>
        <dbReference type="EnsemblMetazoa" id="CLYHEMP016679.1"/>
    </source>
</evidence>
<evidence type="ECO:0000313" key="9">
    <source>
        <dbReference type="Proteomes" id="UP000594262"/>
    </source>
</evidence>
<dbReference type="Pfam" id="PF02932">
    <property type="entry name" value="Neur_chan_memb"/>
    <property type="match status" value="1"/>
</dbReference>
<proteinExistence type="inferred from homology"/>
<dbReference type="OrthoDB" id="410315at2759"/>
<keyword evidence="4 5" id="KW-0472">Membrane</keyword>
<comment type="subcellular location">
    <subcellularLocation>
        <location evidence="1">Membrane</location>
        <topology evidence="1">Multi-pass membrane protein</topology>
    </subcellularLocation>
</comment>
<dbReference type="GO" id="GO:0016020">
    <property type="term" value="C:membrane"/>
    <property type="evidence" value="ECO:0007669"/>
    <property type="project" value="UniProtKB-SubCell"/>
</dbReference>
<comment type="similarity">
    <text evidence="5">Belongs to the ligand-gated ion channel (TC 1.A.9) family.</text>
</comment>
<dbReference type="Proteomes" id="UP000594262">
    <property type="component" value="Unplaced"/>
</dbReference>
<evidence type="ECO:0000259" key="6">
    <source>
        <dbReference type="Pfam" id="PF02931"/>
    </source>
</evidence>
<dbReference type="InterPro" id="IPR036734">
    <property type="entry name" value="Neur_chan_lig-bd_sf"/>
</dbReference>
<feature type="domain" description="Neurotransmitter-gated ion-channel transmembrane" evidence="7">
    <location>
        <begin position="277"/>
        <end position="434"/>
    </location>
</feature>
<sequence length="485" mass="55725">MKRLKILNMFFFALIIFGFAISFTNGNDGNRTRPMNETNTNSSATRATATDIYDKLFGNDANYQAEIRPHATNGKRQLSISFDINIQTIGSLNVKTQLFHVTSVIFMKWFDYRLTWNATEFNGIDTINVGNTIAWTPDIMLYNDGSEEVVSHTDLHRSKVLIKDDGQLIWTNLVTNKATCQVDVTWFPMDEQVCNLTFGSWSYSKNVMDIKFKNKKKDSDMIKSGYHIPNGEWDIEKVEFFEEEKSFDCCQQPFSVVTLQVSMVRYPDFYYLYVFLPFISQLILFLLIFHIHPDQGDRLSYGVALLLNMTMYMIFLSDKLPEKSDKIPFVGTVFVAFFFLLSIGLVLSAITMKYSKHETNLPKSAHKIKRLLNKISPTRTATLDLSNEGACFPESFNLEEKNSSKITKNSSLIQDKDFINNIDRNGNSQNGLDHQTIESSTNHDMDASNSFQGWYEYMRFVEKCLTFVFAVLMVLVPIIVAYCLK</sequence>
<feature type="transmembrane region" description="Helical" evidence="5">
    <location>
        <begin position="327"/>
        <end position="350"/>
    </location>
</feature>
<accession>A0A7M6DMR8</accession>
<dbReference type="InterPro" id="IPR006201">
    <property type="entry name" value="Neur_channel"/>
</dbReference>
<organism evidence="8 9">
    <name type="scientific">Clytia hemisphaerica</name>
    <dbReference type="NCBI Taxonomy" id="252671"/>
    <lineage>
        <taxon>Eukaryota</taxon>
        <taxon>Metazoa</taxon>
        <taxon>Cnidaria</taxon>
        <taxon>Hydrozoa</taxon>
        <taxon>Hydroidolina</taxon>
        <taxon>Leptothecata</taxon>
        <taxon>Obeliida</taxon>
        <taxon>Clytiidae</taxon>
        <taxon>Clytia</taxon>
    </lineage>
</organism>
<dbReference type="GO" id="GO:0004888">
    <property type="term" value="F:transmembrane signaling receptor activity"/>
    <property type="evidence" value="ECO:0007669"/>
    <property type="project" value="InterPro"/>
</dbReference>
<reference evidence="8" key="1">
    <citation type="submission" date="2021-01" db="UniProtKB">
        <authorList>
            <consortium name="EnsemblMetazoa"/>
        </authorList>
    </citation>
    <scope>IDENTIFICATION</scope>
</reference>
<evidence type="ECO:0000256" key="4">
    <source>
        <dbReference type="ARBA" id="ARBA00023136"/>
    </source>
</evidence>
<feature type="transmembrane region" description="Helical" evidence="5">
    <location>
        <begin position="270"/>
        <end position="291"/>
    </location>
</feature>
<dbReference type="AlphaFoldDB" id="A0A7M6DMR8"/>
<feature type="domain" description="Neurotransmitter-gated ion-channel ligand-binding" evidence="6">
    <location>
        <begin position="50"/>
        <end position="265"/>
    </location>
</feature>
<dbReference type="InterPro" id="IPR036719">
    <property type="entry name" value="Neuro-gated_channel_TM_sf"/>
</dbReference>
<dbReference type="FunFam" id="2.70.170.10:FF:000028">
    <property type="entry name" value="AcetylCholine Receptor"/>
    <property type="match status" value="1"/>
</dbReference>
<dbReference type="SUPFAM" id="SSF63712">
    <property type="entry name" value="Nicotinic receptor ligand binding domain-like"/>
    <property type="match status" value="1"/>
</dbReference>
<dbReference type="GeneID" id="136803339"/>
<evidence type="ECO:0000256" key="2">
    <source>
        <dbReference type="ARBA" id="ARBA00022692"/>
    </source>
</evidence>
<feature type="transmembrane region" description="Helical" evidence="5">
    <location>
        <begin position="298"/>
        <end position="315"/>
    </location>
</feature>
<dbReference type="InterPro" id="IPR038050">
    <property type="entry name" value="Neuro_actylchol_rec"/>
</dbReference>
<name>A0A7M6DMR8_9CNID</name>
<evidence type="ECO:0000259" key="7">
    <source>
        <dbReference type="Pfam" id="PF02932"/>
    </source>
</evidence>
<dbReference type="PANTHER" id="PTHR18945">
    <property type="entry name" value="NEUROTRANSMITTER GATED ION CHANNEL"/>
    <property type="match status" value="1"/>
</dbReference>
<dbReference type="SUPFAM" id="SSF90112">
    <property type="entry name" value="Neurotransmitter-gated ion-channel transmembrane pore"/>
    <property type="match status" value="1"/>
</dbReference>
<keyword evidence="3 5" id="KW-1133">Transmembrane helix</keyword>
<evidence type="ECO:0000256" key="3">
    <source>
        <dbReference type="ARBA" id="ARBA00022989"/>
    </source>
</evidence>
<dbReference type="Gene3D" id="1.20.58.390">
    <property type="entry name" value="Neurotransmitter-gated ion-channel transmembrane domain"/>
    <property type="match status" value="1"/>
</dbReference>
<keyword evidence="5" id="KW-0813">Transport</keyword>
<feature type="signal peptide" evidence="5">
    <location>
        <begin position="1"/>
        <end position="26"/>
    </location>
</feature>
<dbReference type="Gene3D" id="2.70.170.10">
    <property type="entry name" value="Neurotransmitter-gated ion-channel ligand-binding domain"/>
    <property type="match status" value="1"/>
</dbReference>
<dbReference type="PROSITE" id="PS00236">
    <property type="entry name" value="NEUROTR_ION_CHANNEL"/>
    <property type="match status" value="1"/>
</dbReference>
<feature type="chain" id="PRO_5029952206" evidence="5">
    <location>
        <begin position="27"/>
        <end position="485"/>
    </location>
</feature>
<dbReference type="PRINTS" id="PR00252">
    <property type="entry name" value="NRIONCHANNEL"/>
</dbReference>
<keyword evidence="2 5" id="KW-0812">Transmembrane</keyword>
<dbReference type="GO" id="GO:0005230">
    <property type="term" value="F:extracellular ligand-gated monoatomic ion channel activity"/>
    <property type="evidence" value="ECO:0007669"/>
    <property type="project" value="InterPro"/>
</dbReference>
<dbReference type="InterPro" id="IPR018000">
    <property type="entry name" value="Neurotransmitter_ion_chnl_CS"/>
</dbReference>
<keyword evidence="5" id="KW-0406">Ion transport</keyword>
<evidence type="ECO:0000256" key="5">
    <source>
        <dbReference type="RuleBase" id="RU000687"/>
    </source>
</evidence>
<keyword evidence="9" id="KW-1185">Reference proteome</keyword>
<keyword evidence="5" id="KW-0407">Ion channel</keyword>
<protein>
    <submittedName>
        <fullName evidence="8">Uncharacterized protein</fullName>
    </submittedName>
</protein>
<dbReference type="CDD" id="cd19051">
    <property type="entry name" value="LGIC_TM_cation"/>
    <property type="match status" value="1"/>
</dbReference>
<dbReference type="Pfam" id="PF02931">
    <property type="entry name" value="Neur_chan_LBD"/>
    <property type="match status" value="1"/>
</dbReference>
<evidence type="ECO:0000256" key="1">
    <source>
        <dbReference type="ARBA" id="ARBA00004141"/>
    </source>
</evidence>
<dbReference type="RefSeq" id="XP_066916154.1">
    <property type="nucleotide sequence ID" value="XM_067060053.1"/>
</dbReference>
<dbReference type="EnsemblMetazoa" id="CLYHEMT016679.1">
    <property type="protein sequence ID" value="CLYHEMP016679.1"/>
    <property type="gene ID" value="CLYHEMG016679"/>
</dbReference>
<feature type="transmembrane region" description="Helical" evidence="5">
    <location>
        <begin position="464"/>
        <end position="482"/>
    </location>
</feature>
<dbReference type="InterPro" id="IPR006202">
    <property type="entry name" value="Neur_chan_lig-bd"/>
</dbReference>
<keyword evidence="5" id="KW-0732">Signal</keyword>